<comment type="caution">
    <text evidence="4">The sequence shown here is derived from an EMBL/GenBank/DDBJ whole genome shotgun (WGS) entry which is preliminary data.</text>
</comment>
<dbReference type="PANTHER" id="PTHR45737:SF6">
    <property type="entry name" value="VON WILLEBRAND FACTOR A DOMAIN-CONTAINING PROTEIN 5A"/>
    <property type="match status" value="1"/>
</dbReference>
<dbReference type="SMART" id="SM00609">
    <property type="entry name" value="VIT"/>
    <property type="match status" value="1"/>
</dbReference>
<dbReference type="InterPro" id="IPR036465">
    <property type="entry name" value="vWFA_dom_sf"/>
</dbReference>
<dbReference type="EMBL" id="JAHFXS010000450">
    <property type="protein sequence ID" value="KAG9984851.1"/>
    <property type="molecule type" value="Genomic_DNA"/>
</dbReference>
<dbReference type="InterPro" id="IPR013694">
    <property type="entry name" value="VIT"/>
</dbReference>
<dbReference type="PROSITE" id="PS50234">
    <property type="entry name" value="VWFA"/>
    <property type="match status" value="1"/>
</dbReference>
<gene>
    <name evidence="4" type="ORF">KCU98_g5120</name>
</gene>
<evidence type="ECO:0000313" key="5">
    <source>
        <dbReference type="Proteomes" id="UP000729357"/>
    </source>
</evidence>
<dbReference type="Pfam" id="PF13768">
    <property type="entry name" value="VWA_3"/>
    <property type="match status" value="1"/>
</dbReference>
<dbReference type="SMART" id="SM00327">
    <property type="entry name" value="VWA"/>
    <property type="match status" value="1"/>
</dbReference>
<evidence type="ECO:0000256" key="1">
    <source>
        <dbReference type="SAM" id="MobiDB-lite"/>
    </source>
</evidence>
<feature type="domain" description="VWFA" evidence="2">
    <location>
        <begin position="281"/>
        <end position="460"/>
    </location>
</feature>
<evidence type="ECO:0000259" key="2">
    <source>
        <dbReference type="PROSITE" id="PS50234"/>
    </source>
</evidence>
<feature type="compositionally biased region" description="Pro residues" evidence="1">
    <location>
        <begin position="739"/>
        <end position="754"/>
    </location>
</feature>
<feature type="region of interest" description="Disordered" evidence="1">
    <location>
        <begin position="732"/>
        <end position="754"/>
    </location>
</feature>
<dbReference type="AlphaFoldDB" id="A0A9P8FWC0"/>
<organism evidence="4 5">
    <name type="scientific">Aureobasidium melanogenum</name>
    <name type="common">Aureobasidium pullulans var. melanogenum</name>
    <dbReference type="NCBI Taxonomy" id="46634"/>
    <lineage>
        <taxon>Eukaryota</taxon>
        <taxon>Fungi</taxon>
        <taxon>Dikarya</taxon>
        <taxon>Ascomycota</taxon>
        <taxon>Pezizomycotina</taxon>
        <taxon>Dothideomycetes</taxon>
        <taxon>Dothideomycetidae</taxon>
        <taxon>Dothideales</taxon>
        <taxon>Saccotheciaceae</taxon>
        <taxon>Aureobasidium</taxon>
    </lineage>
</organism>
<sequence>MSVFGDHICGCYYTISYYNRTYLPQVHLNSHTTITPLYFTTKLSQTFHNPSGVQLPQTRYTFPLYDGVAVSSFTCTIGQKVIKGQVEQKEQARRTFDAAVSRGETAGLLESLPTGVFGVTLGNVPVDASIQVDITYGGELKHDAQIDGLRYNLPTSIAPRYGKYPGELLKLDSAISKGIRITVDIDMQGSTVRKVQCPSDHSIALDIGTLSTTSEPTSDMSKASVSLAHNTTELGSDFVLQILIDDIGSPKAILEKHSIPGREALMATFVPRFSLKPIRPEIIFIADQSGSMRGSKNTALVAALKTFLKSLPSGVRFNICAFGSRHTFLWEKSVPHNQENHTHALHFVEGFSASYGGTELLRPIEAAFESHLSDMPLELFVLTDGEIYAESQLFNHVNSQIHEKKVDARCFVLGVGRDVSHTLVEGLARAGNGISQFITDDEVMDFKVVRMLKAALYPHVKDYCLEIKYEETEDFEMVESPAPKQAMNAPSNQPKPSISLFDQSVDLSDTPDENIDRYAHLPNIAVPESIQAPHVIPPLLPFSRTTVYLLLQDIKQTLKSVILHGTCSDGPLMLEIPVKRMDNPDYTINVLSAKKAIQELEEGRGWLTNAKEGTQLVKDEHSSHFDELVEREAVRLGLDYQVANKWYSFVAVEPNKNGERVGEDNLQMNNNLQMGHGYGDHNVQKQCRRMPPPRMLFASDSSSRGRAAFLGRGGGRGGAMFSMAQMSPAAIPHGQGPMSLPPPPPPPSMRPPPPSCRMLSPPPGGRGGATAGISLSAISSPQYQTATPLPQPSVSTFQAPIRHDQLRELAARNVAPPLPVACAPAAPSFARAADPVAYLAHTSFGDACMASFGAPDIPDIAASETQVAPIIPIDNTLAAVRTLVELQCFDGHWNWNEGLRNFFASAITKMTNSGFQETPMLATVLVLAWLKTSATGYNELWEMVADKGNEWLLTQENSDLLMDTAMSALAG</sequence>
<feature type="domain" description="VIT" evidence="3">
    <location>
        <begin position="9"/>
        <end position="138"/>
    </location>
</feature>
<name>A0A9P8FWC0_AURME</name>
<proteinExistence type="predicted"/>
<dbReference type="SUPFAM" id="SSF53300">
    <property type="entry name" value="vWA-like"/>
    <property type="match status" value="1"/>
</dbReference>
<dbReference type="Proteomes" id="UP000729357">
    <property type="component" value="Unassembled WGS sequence"/>
</dbReference>
<dbReference type="PROSITE" id="PS51468">
    <property type="entry name" value="VIT"/>
    <property type="match status" value="1"/>
</dbReference>
<accession>A0A9P8FWC0</accession>
<dbReference type="Pfam" id="PF08487">
    <property type="entry name" value="VIT"/>
    <property type="match status" value="1"/>
</dbReference>
<reference evidence="4" key="1">
    <citation type="journal article" date="2021" name="J Fungi (Basel)">
        <title>Virulence traits and population genomics of the black yeast Aureobasidium melanogenum.</title>
        <authorList>
            <person name="Cernosa A."/>
            <person name="Sun X."/>
            <person name="Gostincar C."/>
            <person name="Fang C."/>
            <person name="Gunde-Cimerman N."/>
            <person name="Song Z."/>
        </authorList>
    </citation>
    <scope>NUCLEOTIDE SEQUENCE</scope>
    <source>
        <strain evidence="4">EXF-9298</strain>
    </source>
</reference>
<protein>
    <submittedName>
        <fullName evidence="4">Uncharacterized protein</fullName>
    </submittedName>
</protein>
<feature type="non-terminal residue" evidence="4">
    <location>
        <position position="971"/>
    </location>
</feature>
<dbReference type="Gene3D" id="3.40.50.410">
    <property type="entry name" value="von Willebrand factor, type A domain"/>
    <property type="match status" value="1"/>
</dbReference>
<dbReference type="PANTHER" id="PTHR45737">
    <property type="entry name" value="VON WILLEBRAND FACTOR A DOMAIN-CONTAINING PROTEIN 5A"/>
    <property type="match status" value="1"/>
</dbReference>
<keyword evidence="5" id="KW-1185">Reference proteome</keyword>
<evidence type="ECO:0000313" key="4">
    <source>
        <dbReference type="EMBL" id="KAG9984851.1"/>
    </source>
</evidence>
<dbReference type="InterPro" id="IPR002035">
    <property type="entry name" value="VWF_A"/>
</dbReference>
<evidence type="ECO:0000259" key="3">
    <source>
        <dbReference type="PROSITE" id="PS51468"/>
    </source>
</evidence>
<reference evidence="4" key="2">
    <citation type="submission" date="2021-08" db="EMBL/GenBank/DDBJ databases">
        <authorList>
            <person name="Gostincar C."/>
            <person name="Sun X."/>
            <person name="Song Z."/>
            <person name="Gunde-Cimerman N."/>
        </authorList>
    </citation>
    <scope>NUCLEOTIDE SEQUENCE</scope>
    <source>
        <strain evidence="4">EXF-9298</strain>
    </source>
</reference>